<dbReference type="CDD" id="cd09272">
    <property type="entry name" value="RNase_HI_RT_Ty1"/>
    <property type="match status" value="1"/>
</dbReference>
<organism evidence="2 3">
    <name type="scientific">Prunus dulcis</name>
    <name type="common">Almond</name>
    <name type="synonym">Amygdalus dulcis</name>
    <dbReference type="NCBI Taxonomy" id="3755"/>
    <lineage>
        <taxon>Eukaryota</taxon>
        <taxon>Viridiplantae</taxon>
        <taxon>Streptophyta</taxon>
        <taxon>Embryophyta</taxon>
        <taxon>Tracheophyta</taxon>
        <taxon>Spermatophyta</taxon>
        <taxon>Magnoliopsida</taxon>
        <taxon>eudicotyledons</taxon>
        <taxon>Gunneridae</taxon>
        <taxon>Pentapetalae</taxon>
        <taxon>rosids</taxon>
        <taxon>fabids</taxon>
        <taxon>Rosales</taxon>
        <taxon>Rosaceae</taxon>
        <taxon>Amygdaloideae</taxon>
        <taxon>Amygdaleae</taxon>
        <taxon>Prunus</taxon>
    </lineage>
</organism>
<reference evidence="2 3" key="1">
    <citation type="journal article" date="2022" name="G3 (Bethesda)">
        <title>Whole-genome sequence and methylome profiling of the almond [Prunus dulcis (Mill.) D.A. Webb] cultivar 'Nonpareil'.</title>
        <authorList>
            <person name="D'Amico-Willman K.M."/>
            <person name="Ouma W.Z."/>
            <person name="Meulia T."/>
            <person name="Sideli G.M."/>
            <person name="Gradziel T.M."/>
            <person name="Fresnedo-Ramirez J."/>
        </authorList>
    </citation>
    <scope>NUCLEOTIDE SEQUENCE [LARGE SCALE GENOMIC DNA]</scope>
    <source>
        <strain evidence="2">Clone GOH B32 T37-40</strain>
    </source>
</reference>
<dbReference type="InterPro" id="IPR043502">
    <property type="entry name" value="DNA/RNA_pol_sf"/>
</dbReference>
<dbReference type="EMBL" id="JAJFAZ020000003">
    <property type="protein sequence ID" value="KAI5336526.1"/>
    <property type="molecule type" value="Genomic_DNA"/>
</dbReference>
<dbReference type="Proteomes" id="UP001054821">
    <property type="component" value="Chromosome 3"/>
</dbReference>
<comment type="caution">
    <text evidence="2">The sequence shown here is derived from an EMBL/GenBank/DDBJ whole genome shotgun (WGS) entry which is preliminary data.</text>
</comment>
<keyword evidence="3" id="KW-1185">Reference proteome</keyword>
<gene>
    <name evidence="2" type="ORF">L3X38_015794</name>
</gene>
<feature type="domain" description="Reverse transcriptase Ty1/copia-type" evidence="1">
    <location>
        <begin position="1"/>
        <end position="107"/>
    </location>
</feature>
<dbReference type="PANTHER" id="PTHR11439:SF463">
    <property type="entry name" value="REVERSE TRANSCRIPTASE TY1_COPIA-TYPE DOMAIN-CONTAINING PROTEIN"/>
    <property type="match status" value="1"/>
</dbReference>
<accession>A0AAD4W6M0</accession>
<dbReference type="InterPro" id="IPR013103">
    <property type="entry name" value="RVT_2"/>
</dbReference>
<evidence type="ECO:0000313" key="2">
    <source>
        <dbReference type="EMBL" id="KAI5336526.1"/>
    </source>
</evidence>
<dbReference type="Pfam" id="PF07727">
    <property type="entry name" value="RVT_2"/>
    <property type="match status" value="1"/>
</dbReference>
<protein>
    <recommendedName>
        <fullName evidence="1">Reverse transcriptase Ty1/copia-type domain-containing protein</fullName>
    </recommendedName>
</protein>
<dbReference type="PANTHER" id="PTHR11439">
    <property type="entry name" value="GAG-POL-RELATED RETROTRANSPOSON"/>
    <property type="match status" value="1"/>
</dbReference>
<evidence type="ECO:0000259" key="1">
    <source>
        <dbReference type="Pfam" id="PF07727"/>
    </source>
</evidence>
<proteinExistence type="predicted"/>
<dbReference type="SUPFAM" id="SSF56672">
    <property type="entry name" value="DNA/RNA polymerases"/>
    <property type="match status" value="1"/>
</dbReference>
<dbReference type="AlphaFoldDB" id="A0AAD4W6M0"/>
<name>A0AAD4W6M0_PRUDU</name>
<evidence type="ECO:0000313" key="3">
    <source>
        <dbReference type="Proteomes" id="UP001054821"/>
    </source>
</evidence>
<sequence length="218" mass="25073">MKQPLGFHDSSRPQSVCRLHKALYGLKQAPRAWFQRLSTFLLAQRFVHSHSDASLFIRRSSSCTMYVLVYVDDIIVTGSEPQSVHQFIDTLRSTFDSRRMVGGLQYLTLSRPDISFAVNQVCRFMHNPRTSHLQVVKRIFRYIKGMLKQGIIFHKSNDFTLRSFSDADWAGSVDDQRSTTGACIFLAPNLLTWIAKKQSTVSRSSTEAEYRAFCQYCR</sequence>